<protein>
    <submittedName>
        <fullName evidence="2">Unannotated protein</fullName>
    </submittedName>
</protein>
<organism evidence="2">
    <name type="scientific">freshwater metagenome</name>
    <dbReference type="NCBI Taxonomy" id="449393"/>
    <lineage>
        <taxon>unclassified sequences</taxon>
        <taxon>metagenomes</taxon>
        <taxon>ecological metagenomes</taxon>
    </lineage>
</organism>
<feature type="compositionally biased region" description="Basic and acidic residues" evidence="1">
    <location>
        <begin position="63"/>
        <end position="96"/>
    </location>
</feature>
<accession>A0A6J6DVL9</accession>
<reference evidence="2" key="1">
    <citation type="submission" date="2020-05" db="EMBL/GenBank/DDBJ databases">
        <authorList>
            <person name="Chiriac C."/>
            <person name="Salcher M."/>
            <person name="Ghai R."/>
            <person name="Kavagutti S V."/>
        </authorList>
    </citation>
    <scope>NUCLEOTIDE SEQUENCE</scope>
</reference>
<feature type="compositionally biased region" description="Basic and acidic residues" evidence="1">
    <location>
        <begin position="170"/>
        <end position="191"/>
    </location>
</feature>
<sequence length="215" mass="23174">MKEGSRGIAGGVHLLGVHLESPGQGGRTSEEFLVPPVAPTTHGLGQRKRRSHRPQRGSHRHPLPLDHPRSHDDSQQHPARDAEAAFPDLHDRDRVVGEPIPLGGHVIQPCSDHPRRHRPDGHGVGLLGPTHSDDGQAFAPQTHGQDDAQGDHQAVGPQLQGSDLQRPRPRTGDRRDDRIPHGVDPRHRDAHAVTLSANATAASKMSSLSKSCVAT</sequence>
<dbReference type="AlphaFoldDB" id="A0A6J6DVL9"/>
<feature type="region of interest" description="Disordered" evidence="1">
    <location>
        <begin position="17"/>
        <end position="191"/>
    </location>
</feature>
<name>A0A6J6DVL9_9ZZZZ</name>
<dbReference type="EMBL" id="CAEZTS010000010">
    <property type="protein sequence ID" value="CAB4568057.1"/>
    <property type="molecule type" value="Genomic_DNA"/>
</dbReference>
<proteinExistence type="predicted"/>
<evidence type="ECO:0000313" key="2">
    <source>
        <dbReference type="EMBL" id="CAB4568057.1"/>
    </source>
</evidence>
<feature type="compositionally biased region" description="Basic residues" evidence="1">
    <location>
        <begin position="45"/>
        <end position="62"/>
    </location>
</feature>
<evidence type="ECO:0000256" key="1">
    <source>
        <dbReference type="SAM" id="MobiDB-lite"/>
    </source>
</evidence>
<gene>
    <name evidence="2" type="ORF">UFOPK1722_00200</name>
</gene>